<dbReference type="CDD" id="cd01335">
    <property type="entry name" value="Radical_SAM"/>
    <property type="match status" value="1"/>
</dbReference>
<evidence type="ECO:0000256" key="1">
    <source>
        <dbReference type="ARBA" id="ARBA00022691"/>
    </source>
</evidence>
<dbReference type="SUPFAM" id="SSF102114">
    <property type="entry name" value="Radical SAM enzymes"/>
    <property type="match status" value="1"/>
</dbReference>
<protein>
    <submittedName>
        <fullName evidence="7">Radical SAM superfamily protein</fullName>
    </submittedName>
</protein>
<name>A0A150IPV1_9EURY</name>
<evidence type="ECO:0000259" key="5">
    <source>
        <dbReference type="SMART" id="SM00729"/>
    </source>
</evidence>
<keyword evidence="3" id="KW-0408">Iron</keyword>
<dbReference type="Proteomes" id="UP000092403">
    <property type="component" value="Unassembled WGS sequence"/>
</dbReference>
<evidence type="ECO:0000313" key="6">
    <source>
        <dbReference type="EMBL" id="KYC44634.1"/>
    </source>
</evidence>
<organism evidence="7 9">
    <name type="scientific">Candidatus Methanofastidiosum methylothiophilum</name>
    <dbReference type="NCBI Taxonomy" id="1705564"/>
    <lineage>
        <taxon>Archaea</taxon>
        <taxon>Methanobacteriati</taxon>
        <taxon>Methanobacteriota</taxon>
        <taxon>Stenosarchaea group</taxon>
        <taxon>Candidatus Methanofastidiosia</taxon>
        <taxon>Candidatus Methanofastidiosales</taxon>
        <taxon>Candidatus Methanofastidiosaceae</taxon>
        <taxon>Candidatus Methanofastidiosum</taxon>
    </lineage>
</organism>
<dbReference type="PANTHER" id="PTHR43288:SF2">
    <property type="entry name" value="RADICAL SAM CORE DOMAIN-CONTAINING PROTEIN"/>
    <property type="match status" value="1"/>
</dbReference>
<comment type="caution">
    <text evidence="7">The sequence shown here is derived from an EMBL/GenBank/DDBJ whole genome shotgun (WGS) entry which is preliminary data.</text>
</comment>
<evidence type="ECO:0000256" key="3">
    <source>
        <dbReference type="ARBA" id="ARBA00023004"/>
    </source>
</evidence>
<dbReference type="EMBL" id="LNGF01000041">
    <property type="protein sequence ID" value="KYC46882.1"/>
    <property type="molecule type" value="Genomic_DNA"/>
</dbReference>
<dbReference type="Proteomes" id="UP000091929">
    <property type="component" value="Unassembled WGS sequence"/>
</dbReference>
<dbReference type="SMART" id="SM00729">
    <property type="entry name" value="Elp3"/>
    <property type="match status" value="1"/>
</dbReference>
<evidence type="ECO:0000256" key="2">
    <source>
        <dbReference type="ARBA" id="ARBA00022723"/>
    </source>
</evidence>
<feature type="domain" description="Elp3/MiaA/NifB-like radical SAM core" evidence="5">
    <location>
        <begin position="14"/>
        <end position="213"/>
    </location>
</feature>
<keyword evidence="2" id="KW-0479">Metal-binding</keyword>
<accession>A0A150IWD3</accession>
<evidence type="ECO:0000256" key="4">
    <source>
        <dbReference type="ARBA" id="ARBA00023014"/>
    </source>
</evidence>
<dbReference type="SFLD" id="SFLDG01113">
    <property type="entry name" value="Uncharacterised_Radical_SAM_Su"/>
    <property type="match status" value="1"/>
</dbReference>
<dbReference type="InterPro" id="IPR007197">
    <property type="entry name" value="rSAM"/>
</dbReference>
<accession>A0A150IPV1</accession>
<evidence type="ECO:0000313" key="8">
    <source>
        <dbReference type="EMBL" id="KYC49311.1"/>
    </source>
</evidence>
<dbReference type="EMBL" id="LNJC01000039">
    <property type="protein sequence ID" value="KYC49311.1"/>
    <property type="molecule type" value="Genomic_DNA"/>
</dbReference>
<gene>
    <name evidence="6" type="ORF">APG10_01572</name>
    <name evidence="7" type="ORF">APG11_01601</name>
    <name evidence="8" type="ORF">APG12_01559</name>
</gene>
<reference evidence="9 10" key="1">
    <citation type="journal article" date="2016" name="ISME J.">
        <title>Chasing the elusive Euryarchaeota class WSA2: genomes reveal a uniquely fastidious methyl-reducing methanogen.</title>
        <authorList>
            <person name="Nobu M.K."/>
            <person name="Narihiro T."/>
            <person name="Kuroda K."/>
            <person name="Mei R."/>
            <person name="Liu W.T."/>
        </authorList>
    </citation>
    <scope>NUCLEOTIDE SEQUENCE [LARGE SCALE GENOMIC DNA]</scope>
    <source>
        <strain evidence="6">B03fssc0709_Meth_Bin005</strain>
        <strain evidence="7">B15fssc0709_Meth_Bin003</strain>
        <strain evidence="8">BMIXfssc0709_Meth_Bin006</strain>
    </source>
</reference>
<dbReference type="Proteomes" id="UP000092401">
    <property type="component" value="Unassembled WGS sequence"/>
</dbReference>
<dbReference type="Pfam" id="PF04055">
    <property type="entry name" value="Radical_SAM"/>
    <property type="match status" value="1"/>
</dbReference>
<dbReference type="GO" id="GO:0051536">
    <property type="term" value="F:iron-sulfur cluster binding"/>
    <property type="evidence" value="ECO:0007669"/>
    <property type="project" value="UniProtKB-KW"/>
</dbReference>
<evidence type="ECO:0000313" key="7">
    <source>
        <dbReference type="EMBL" id="KYC46882.1"/>
    </source>
</evidence>
<dbReference type="GO" id="GO:0046872">
    <property type="term" value="F:metal ion binding"/>
    <property type="evidence" value="ECO:0007669"/>
    <property type="project" value="UniProtKB-KW"/>
</dbReference>
<dbReference type="GO" id="GO:0003824">
    <property type="term" value="F:catalytic activity"/>
    <property type="evidence" value="ECO:0007669"/>
    <property type="project" value="InterPro"/>
</dbReference>
<dbReference type="PANTHER" id="PTHR43288">
    <property type="entry name" value="BIOTIN SYNTHASE-RELATED PROTEIN, RADICAL SAM SUPERFAMILY"/>
    <property type="match status" value="1"/>
</dbReference>
<dbReference type="Gene3D" id="3.20.20.70">
    <property type="entry name" value="Aldolase class I"/>
    <property type="match status" value="1"/>
</dbReference>
<sequence length="272" mass="30925">MRNKILCYPSKVSFPSISITGEDCNFSCIHCNRKYLKFMMHVPQENLYEKAIELENRGTKGILVSGGLDKSGRVPIDYSILRKIKIDTKLMINLHSGLLRREDAKEIKNSKIDVVSVDFVGSNDTIKNILKVPFKVSDYEDTVRFLIEEEVNVVPHICVGLDKGKVIGEYNAVEILKRYPIKSLTLLVLIKNELEKTGSIIYDIQSIKDFFTYTRNSFPGAKISLGCMRPRIKELDEIALIFDNIVNPTKNMIKLIRNEGNVTVKEICCSLC</sequence>
<dbReference type="InterPro" id="IPR058240">
    <property type="entry name" value="rSAM_sf"/>
</dbReference>
<dbReference type="InterPro" id="IPR013785">
    <property type="entry name" value="Aldolase_TIM"/>
</dbReference>
<accession>A0A150IIY5</accession>
<keyword evidence="4" id="KW-0411">Iron-sulfur</keyword>
<dbReference type="InterPro" id="IPR006638">
    <property type="entry name" value="Elp3/MiaA/NifB-like_rSAM"/>
</dbReference>
<dbReference type="SFLD" id="SFLDS00029">
    <property type="entry name" value="Radical_SAM"/>
    <property type="match status" value="1"/>
</dbReference>
<evidence type="ECO:0000313" key="9">
    <source>
        <dbReference type="Proteomes" id="UP000091929"/>
    </source>
</evidence>
<evidence type="ECO:0000313" key="10">
    <source>
        <dbReference type="Proteomes" id="UP000092401"/>
    </source>
</evidence>
<dbReference type="AlphaFoldDB" id="A0A150IPV1"/>
<dbReference type="EMBL" id="LNGE01000051">
    <property type="protein sequence ID" value="KYC44634.1"/>
    <property type="molecule type" value="Genomic_DNA"/>
</dbReference>
<keyword evidence="1" id="KW-0949">S-adenosyl-L-methionine</keyword>
<proteinExistence type="predicted"/>